<proteinExistence type="predicted"/>
<organism evidence="1 2">
    <name type="scientific">Parasponia andersonii</name>
    <name type="common">Sponia andersonii</name>
    <dbReference type="NCBI Taxonomy" id="3476"/>
    <lineage>
        <taxon>Eukaryota</taxon>
        <taxon>Viridiplantae</taxon>
        <taxon>Streptophyta</taxon>
        <taxon>Embryophyta</taxon>
        <taxon>Tracheophyta</taxon>
        <taxon>Spermatophyta</taxon>
        <taxon>Magnoliopsida</taxon>
        <taxon>eudicotyledons</taxon>
        <taxon>Gunneridae</taxon>
        <taxon>Pentapetalae</taxon>
        <taxon>rosids</taxon>
        <taxon>fabids</taxon>
        <taxon>Rosales</taxon>
        <taxon>Cannabaceae</taxon>
        <taxon>Parasponia</taxon>
    </lineage>
</organism>
<comment type="caution">
    <text evidence="1">The sequence shown here is derived from an EMBL/GenBank/DDBJ whole genome shotgun (WGS) entry which is preliminary data.</text>
</comment>
<accession>A0A2P5DSH9</accession>
<evidence type="ECO:0000313" key="2">
    <source>
        <dbReference type="Proteomes" id="UP000237105"/>
    </source>
</evidence>
<keyword evidence="2" id="KW-1185">Reference proteome</keyword>
<dbReference type="EMBL" id="JXTB01000019">
    <property type="protein sequence ID" value="PON76253.1"/>
    <property type="molecule type" value="Genomic_DNA"/>
</dbReference>
<feature type="non-terminal residue" evidence="1">
    <location>
        <position position="1"/>
    </location>
</feature>
<name>A0A2P5DSH9_PARAD</name>
<dbReference type="Proteomes" id="UP000237105">
    <property type="component" value="Unassembled WGS sequence"/>
</dbReference>
<evidence type="ECO:0000313" key="1">
    <source>
        <dbReference type="EMBL" id="PON76253.1"/>
    </source>
</evidence>
<gene>
    <name evidence="1" type="ORF">PanWU01x14_036710</name>
</gene>
<protein>
    <submittedName>
        <fullName evidence="1">Uncharacterized protein</fullName>
    </submittedName>
</protein>
<reference evidence="2" key="1">
    <citation type="submission" date="2016-06" db="EMBL/GenBank/DDBJ databases">
        <title>Parallel loss of symbiosis genes in relatives of nitrogen-fixing non-legume Parasponia.</title>
        <authorList>
            <person name="Van Velzen R."/>
            <person name="Holmer R."/>
            <person name="Bu F."/>
            <person name="Rutten L."/>
            <person name="Van Zeijl A."/>
            <person name="Liu W."/>
            <person name="Santuari L."/>
            <person name="Cao Q."/>
            <person name="Sharma T."/>
            <person name="Shen D."/>
            <person name="Roswanjaya Y."/>
            <person name="Wardhani T."/>
            <person name="Kalhor M.S."/>
            <person name="Jansen J."/>
            <person name="Van den Hoogen J."/>
            <person name="Gungor B."/>
            <person name="Hartog M."/>
            <person name="Hontelez J."/>
            <person name="Verver J."/>
            <person name="Yang W.-C."/>
            <person name="Schijlen E."/>
            <person name="Repin R."/>
            <person name="Schilthuizen M."/>
            <person name="Schranz E."/>
            <person name="Heidstra R."/>
            <person name="Miyata K."/>
            <person name="Fedorova E."/>
            <person name="Kohlen W."/>
            <person name="Bisseling T."/>
            <person name="Smit S."/>
            <person name="Geurts R."/>
        </authorList>
    </citation>
    <scope>NUCLEOTIDE SEQUENCE [LARGE SCALE GENOMIC DNA]</scope>
    <source>
        <strain evidence="2">cv. WU1-14</strain>
    </source>
</reference>
<dbReference type="AlphaFoldDB" id="A0A2P5DSH9"/>
<sequence length="64" mass="7607">LKRRLYHERYVGITRGRIYWPFVMKDAIDFFGKCNLYRRFVSDMITSCIAHLSDKFLAVCTLGN</sequence>